<organism evidence="1 2">
    <name type="scientific">Pengzhenrongella frigida</name>
    <dbReference type="NCBI Taxonomy" id="1259133"/>
    <lineage>
        <taxon>Bacteria</taxon>
        <taxon>Bacillati</taxon>
        <taxon>Actinomycetota</taxon>
        <taxon>Actinomycetes</taxon>
        <taxon>Micrococcales</taxon>
        <taxon>Pengzhenrongella</taxon>
    </lineage>
</organism>
<dbReference type="Proteomes" id="UP000293764">
    <property type="component" value="Unassembled WGS sequence"/>
</dbReference>
<accession>A0A4Q5MZ16</accession>
<name>A0A4Q5MZ16_9MICO</name>
<reference evidence="1 2" key="1">
    <citation type="submission" date="2019-01" db="EMBL/GenBank/DDBJ databases">
        <title>Novel species of Cellulomonas.</title>
        <authorList>
            <person name="Liu Q."/>
            <person name="Xin Y.-H."/>
        </authorList>
    </citation>
    <scope>NUCLEOTIDE SEQUENCE [LARGE SCALE GENOMIC DNA]</scope>
    <source>
        <strain evidence="1 2">HLT2-17</strain>
    </source>
</reference>
<keyword evidence="2" id="KW-1185">Reference proteome</keyword>
<comment type="caution">
    <text evidence="1">The sequence shown here is derived from an EMBL/GenBank/DDBJ whole genome shotgun (WGS) entry which is preliminary data.</text>
</comment>
<dbReference type="AlphaFoldDB" id="A0A4Q5MZ16"/>
<protein>
    <submittedName>
        <fullName evidence="1">Uncharacterized protein</fullName>
    </submittedName>
</protein>
<gene>
    <name evidence="1" type="ORF">EUA98_10750</name>
</gene>
<sequence length="131" mass="13537">MAPWEKAPEEGSGTMNEFNAVNPTATWMQIIAILTAAADSPQTTAAGRPDLHSLALGAQIVASRAVALLPIDSDGDLEDIVLEVAGSSAVRELIRAAGHAARRYPVDEFPTGAAAVISELDDLVAESEAAS</sequence>
<dbReference type="EMBL" id="SDWW01000023">
    <property type="protein sequence ID" value="RYV50978.1"/>
    <property type="molecule type" value="Genomic_DNA"/>
</dbReference>
<dbReference type="RefSeq" id="WP_165372794.1">
    <property type="nucleotide sequence ID" value="NZ_SDWW01000023.1"/>
</dbReference>
<evidence type="ECO:0000313" key="1">
    <source>
        <dbReference type="EMBL" id="RYV50978.1"/>
    </source>
</evidence>
<evidence type="ECO:0000313" key="2">
    <source>
        <dbReference type="Proteomes" id="UP000293764"/>
    </source>
</evidence>
<proteinExistence type="predicted"/>